<gene>
    <name evidence="4" type="primary">LOC136117796</name>
</gene>
<feature type="coiled-coil region" evidence="1">
    <location>
        <begin position="72"/>
        <end position="105"/>
    </location>
</feature>
<dbReference type="RefSeq" id="XP_070854470.1">
    <property type="nucleotide sequence ID" value="XM_070998369.1"/>
</dbReference>
<evidence type="ECO:0000256" key="2">
    <source>
        <dbReference type="SAM" id="MobiDB-lite"/>
    </source>
</evidence>
<feature type="compositionally biased region" description="Basic and acidic residues" evidence="2">
    <location>
        <begin position="9"/>
        <end position="23"/>
    </location>
</feature>
<dbReference type="PANTHER" id="PTHR47331:SF5">
    <property type="entry name" value="RIBONUCLEASE H"/>
    <property type="match status" value="1"/>
</dbReference>
<organism evidence="3 4">
    <name type="scientific">Drosophila suzukii</name>
    <name type="common">Spotted-wing drosophila fruit fly</name>
    <dbReference type="NCBI Taxonomy" id="28584"/>
    <lineage>
        <taxon>Eukaryota</taxon>
        <taxon>Metazoa</taxon>
        <taxon>Ecdysozoa</taxon>
        <taxon>Arthropoda</taxon>
        <taxon>Hexapoda</taxon>
        <taxon>Insecta</taxon>
        <taxon>Pterygota</taxon>
        <taxon>Neoptera</taxon>
        <taxon>Endopterygota</taxon>
        <taxon>Diptera</taxon>
        <taxon>Brachycera</taxon>
        <taxon>Muscomorpha</taxon>
        <taxon>Ephydroidea</taxon>
        <taxon>Drosophilidae</taxon>
        <taxon>Drosophila</taxon>
        <taxon>Sophophora</taxon>
    </lineage>
</organism>
<proteinExistence type="predicted"/>
<dbReference type="PANTHER" id="PTHR47331">
    <property type="entry name" value="PHD-TYPE DOMAIN-CONTAINING PROTEIN"/>
    <property type="match status" value="1"/>
</dbReference>
<feature type="region of interest" description="Disordered" evidence="2">
    <location>
        <begin position="1"/>
        <end position="29"/>
    </location>
</feature>
<feature type="region of interest" description="Disordered" evidence="2">
    <location>
        <begin position="43"/>
        <end position="71"/>
    </location>
</feature>
<accession>A0ABM4TWX5</accession>
<evidence type="ECO:0000313" key="4">
    <source>
        <dbReference type="RefSeq" id="XP_070854470.1"/>
    </source>
</evidence>
<evidence type="ECO:0000313" key="3">
    <source>
        <dbReference type="Proteomes" id="UP001652628"/>
    </source>
</evidence>
<dbReference type="GeneID" id="136117796"/>
<feature type="region of interest" description="Disordered" evidence="2">
    <location>
        <begin position="113"/>
        <end position="154"/>
    </location>
</feature>
<feature type="compositionally biased region" description="Polar residues" evidence="2">
    <location>
        <begin position="60"/>
        <end position="70"/>
    </location>
</feature>
<dbReference type="Proteomes" id="UP001652628">
    <property type="component" value="Chromosome 2"/>
</dbReference>
<protein>
    <submittedName>
        <fullName evidence="4">Uncharacterized protein</fullName>
    </submittedName>
</protein>
<keyword evidence="1" id="KW-0175">Coiled coil</keyword>
<sequence>MPKTRLKKQKNDDNTPREIEDTPRPGTSAANLLEISMATVMRGAASTQKVPERWDEEAQSNRSHQSQRSVKAQKLQLQMEHLQKQQELKAKRMQLEFEEKQLELEMQMQMTEIEEDNRSQDDQDDNISDEYNNGTRTREWVKSSQRKQTDQPDDINSNAIVSFMARQTIKQELPLFSGDPLEWPIFIAEYENSSQVCKFTDYENINRLRKALTDKDNTASASLDMPSNNDQNKTIPDMNCNINFGCNKVLLKVIPVTLIGPQKAIETYALLDEASTISLIDEQLATDLQLEGPTSPLKMQWTNNEVYEQANSKVVSVGIRGYDNPNDDLDILHNLVKSYWSIENELLTPHDFPTSLDDRRFIYITGRLKVLQLDEILKNNSLGFEILDKAKTKFENIYQ</sequence>
<keyword evidence="3" id="KW-1185">Reference proteome</keyword>
<name>A0ABM4TWX5_DROSZ</name>
<evidence type="ECO:0000256" key="1">
    <source>
        <dbReference type="SAM" id="Coils"/>
    </source>
</evidence>
<reference evidence="4" key="1">
    <citation type="submission" date="2025-08" db="UniProtKB">
        <authorList>
            <consortium name="RefSeq"/>
        </authorList>
    </citation>
    <scope>IDENTIFICATION</scope>
</reference>